<dbReference type="Pfam" id="PF13360">
    <property type="entry name" value="PQQ_2"/>
    <property type="match status" value="2"/>
</dbReference>
<name>A0ABU8WZM0_9BURK</name>
<sequence length="476" mass="48978">MSKLKVKWTFTTGGDVSARAAVVNGRAYFPDWGGYLWSVNVKTGAKVWGRQLSEYGLPANTHSRTTPAVAGGVVYIGTQEGAWLLAIDANSGNLIWKTQLETPADNPYAMITASPAVVGGLLYTGIASNEEGLAGFVPGFVCCKGRGSVVAVNISGKNVGKIAWKTPMVPTGYSGGGVWGSNFVIDAIRGTVFVATGNNYSIPTDPAYVACIAAGGTAASCNSPSNYVDAVVALNLLTGQVKWGKTFVTWNQPGVTDGSDNWNVACFTPVNPGNCPANAGPDFDFASAPNLVTYVDSRGRLKQFLGAGQKSGIYFALDPDTGAEIWHTQVGPGSSLGGMEWGSATDGKRIYVSNANFYGIPTSVGGGGSWSALDPETGAILWQVGDPNGAIAIGALTVIDGVVFASSMAGSASAPTMLALSAATGQTLWSYAAGSSVNAGASVVDGVIYWGSGYAHLGIPGYTGNNKFYAFSKNGK</sequence>
<comment type="caution">
    <text evidence="5">The sequence shown here is derived from an EMBL/GenBank/DDBJ whole genome shotgun (WGS) entry which is preliminary data.</text>
</comment>
<feature type="domain" description="Pyrrolo-quinoline quinone repeat" evidence="4">
    <location>
        <begin position="5"/>
        <end position="124"/>
    </location>
</feature>
<comment type="similarity">
    <text evidence="2">Belongs to the bacterial PQQ dehydrogenase family.</text>
</comment>
<dbReference type="SUPFAM" id="SSF50998">
    <property type="entry name" value="Quinoprotein alcohol dehydrogenase-like"/>
    <property type="match status" value="1"/>
</dbReference>
<evidence type="ECO:0000256" key="3">
    <source>
        <dbReference type="ARBA" id="ARBA00023002"/>
    </source>
</evidence>
<dbReference type="Gene3D" id="2.40.128.630">
    <property type="match status" value="1"/>
</dbReference>
<evidence type="ECO:0000313" key="6">
    <source>
        <dbReference type="Proteomes" id="UP001385892"/>
    </source>
</evidence>
<gene>
    <name evidence="5" type="ORF">WKW82_36630</name>
</gene>
<keyword evidence="6" id="KW-1185">Reference proteome</keyword>
<proteinExistence type="inferred from homology"/>
<accession>A0ABU8WZM0</accession>
<feature type="domain" description="Pyrrolo-quinoline quinone repeat" evidence="4">
    <location>
        <begin position="316"/>
        <end position="439"/>
    </location>
</feature>
<evidence type="ECO:0000256" key="1">
    <source>
        <dbReference type="ARBA" id="ARBA00001931"/>
    </source>
</evidence>
<dbReference type="RefSeq" id="WP_340348112.1">
    <property type="nucleotide sequence ID" value="NZ_JBBKZT010000033.1"/>
</dbReference>
<dbReference type="SMART" id="SM00564">
    <property type="entry name" value="PQQ"/>
    <property type="match status" value="6"/>
</dbReference>
<protein>
    <submittedName>
        <fullName evidence="5">PQQ-binding-like beta-propeller repeat protein</fullName>
    </submittedName>
</protein>
<dbReference type="InterPro" id="IPR011047">
    <property type="entry name" value="Quinoprotein_ADH-like_sf"/>
</dbReference>
<evidence type="ECO:0000313" key="5">
    <source>
        <dbReference type="EMBL" id="MEJ8852203.1"/>
    </source>
</evidence>
<dbReference type="Gene3D" id="2.140.10.10">
    <property type="entry name" value="Quinoprotein alcohol dehydrogenase-like superfamily"/>
    <property type="match status" value="1"/>
</dbReference>
<dbReference type="InterPro" id="IPR018391">
    <property type="entry name" value="PQQ_b-propeller_rpt"/>
</dbReference>
<evidence type="ECO:0000256" key="2">
    <source>
        <dbReference type="ARBA" id="ARBA00008156"/>
    </source>
</evidence>
<dbReference type="PANTHER" id="PTHR32303">
    <property type="entry name" value="QUINOPROTEIN ALCOHOL DEHYDROGENASE (CYTOCHROME C)"/>
    <property type="match status" value="1"/>
</dbReference>
<dbReference type="Proteomes" id="UP001385892">
    <property type="component" value="Unassembled WGS sequence"/>
</dbReference>
<organism evidence="5 6">
    <name type="scientific">Variovorax rhizosphaerae</name>
    <dbReference type="NCBI Taxonomy" id="1836200"/>
    <lineage>
        <taxon>Bacteria</taxon>
        <taxon>Pseudomonadati</taxon>
        <taxon>Pseudomonadota</taxon>
        <taxon>Betaproteobacteria</taxon>
        <taxon>Burkholderiales</taxon>
        <taxon>Comamonadaceae</taxon>
        <taxon>Variovorax</taxon>
    </lineage>
</organism>
<dbReference type="EMBL" id="JBBKZT010000033">
    <property type="protein sequence ID" value="MEJ8852203.1"/>
    <property type="molecule type" value="Genomic_DNA"/>
</dbReference>
<dbReference type="PANTHER" id="PTHR32303:SF10">
    <property type="entry name" value="OUTER MEMBRANE PROTEIN ASSEMBLY FACTOR BAMB"/>
    <property type="match status" value="1"/>
</dbReference>
<dbReference type="InterPro" id="IPR002372">
    <property type="entry name" value="PQQ_rpt_dom"/>
</dbReference>
<keyword evidence="3" id="KW-0560">Oxidoreductase</keyword>
<reference evidence="5 6" key="1">
    <citation type="submission" date="2024-03" db="EMBL/GenBank/DDBJ databases">
        <title>Novel species of the genus Variovorax.</title>
        <authorList>
            <person name="Liu Q."/>
            <person name="Xin Y.-H."/>
        </authorList>
    </citation>
    <scope>NUCLEOTIDE SEQUENCE [LARGE SCALE GENOMIC DNA]</scope>
    <source>
        <strain evidence="5 6">KACC 18900</strain>
    </source>
</reference>
<evidence type="ECO:0000259" key="4">
    <source>
        <dbReference type="Pfam" id="PF13360"/>
    </source>
</evidence>
<comment type="cofactor">
    <cofactor evidence="1">
        <name>pyrroloquinoline quinone</name>
        <dbReference type="ChEBI" id="CHEBI:58442"/>
    </cofactor>
</comment>